<name>A0A9X1HYE3_9BACT</name>
<sequence length="124" mass="14184">MRLLLYIRISSNNLELPPEFVQQMRSDRFIITDIDNQSGKEVIDIASRAIHEAEKCGVLIDIRNQEAPVEKLFPVFKALTRGGQNVLWYQSEYSDNLEKFRLKNSGHVLDLPSAGSFILSFLTD</sequence>
<protein>
    <submittedName>
        <fullName evidence="1">Uncharacterized protein</fullName>
    </submittedName>
</protein>
<evidence type="ECO:0000313" key="1">
    <source>
        <dbReference type="EMBL" id="MCA6079002.1"/>
    </source>
</evidence>
<accession>A0A9X1HYE3</accession>
<organism evidence="1 2">
    <name type="scientific">Fulvivirga sedimenti</name>
    <dbReference type="NCBI Taxonomy" id="2879465"/>
    <lineage>
        <taxon>Bacteria</taxon>
        <taxon>Pseudomonadati</taxon>
        <taxon>Bacteroidota</taxon>
        <taxon>Cytophagia</taxon>
        <taxon>Cytophagales</taxon>
        <taxon>Fulvivirgaceae</taxon>
        <taxon>Fulvivirga</taxon>
    </lineage>
</organism>
<proteinExistence type="predicted"/>
<dbReference type="AlphaFoldDB" id="A0A9X1HYE3"/>
<dbReference type="RefSeq" id="WP_225699864.1">
    <property type="nucleotide sequence ID" value="NZ_JAIXNE010000008.1"/>
</dbReference>
<dbReference type="Proteomes" id="UP001139409">
    <property type="component" value="Unassembled WGS sequence"/>
</dbReference>
<keyword evidence="2" id="KW-1185">Reference proteome</keyword>
<gene>
    <name evidence="1" type="ORF">LDX50_29280</name>
</gene>
<comment type="caution">
    <text evidence="1">The sequence shown here is derived from an EMBL/GenBank/DDBJ whole genome shotgun (WGS) entry which is preliminary data.</text>
</comment>
<dbReference type="EMBL" id="JAIXNE010000008">
    <property type="protein sequence ID" value="MCA6079002.1"/>
    <property type="molecule type" value="Genomic_DNA"/>
</dbReference>
<evidence type="ECO:0000313" key="2">
    <source>
        <dbReference type="Proteomes" id="UP001139409"/>
    </source>
</evidence>
<reference evidence="1" key="1">
    <citation type="submission" date="2021-09" db="EMBL/GenBank/DDBJ databases">
        <title>Fulvivirga sp. isolated from coastal sediment.</title>
        <authorList>
            <person name="Yu H."/>
        </authorList>
    </citation>
    <scope>NUCLEOTIDE SEQUENCE</scope>
    <source>
        <strain evidence="1">1062</strain>
    </source>
</reference>